<keyword evidence="7" id="KW-0868">Chloride</keyword>
<keyword evidence="7" id="KW-0869">Chloride channel</keyword>
<evidence type="ECO:0000256" key="6">
    <source>
        <dbReference type="ARBA" id="ARBA00034769"/>
    </source>
</evidence>
<comment type="catalytic activity">
    <reaction evidence="5">
        <text>chloride(in) = chloride(out)</text>
        <dbReference type="Rhea" id="RHEA:29823"/>
        <dbReference type="ChEBI" id="CHEBI:17996"/>
    </reaction>
</comment>
<comment type="similarity">
    <text evidence="6 7">Belongs to the anion channel-forming bestrophin (TC 1.A.46) family. Calcium-sensitive chloride channel subfamily.</text>
</comment>
<evidence type="ECO:0000256" key="3">
    <source>
        <dbReference type="ARBA" id="ARBA00022989"/>
    </source>
</evidence>
<evidence type="ECO:0000313" key="8">
    <source>
        <dbReference type="EMBL" id="KAK5619803.1"/>
    </source>
</evidence>
<keyword evidence="3 7" id="KW-1133">Transmembrane helix</keyword>
<keyword evidence="7" id="KW-0407">Ion channel</keyword>
<comment type="subcellular location">
    <subcellularLocation>
        <location evidence="7">Cell membrane</location>
        <topology evidence="7">Multi-pass membrane protein</topology>
    </subcellularLocation>
    <subcellularLocation>
        <location evidence="1">Membrane</location>
    </subcellularLocation>
</comment>
<keyword evidence="9" id="KW-1185">Reference proteome</keyword>
<evidence type="ECO:0000256" key="1">
    <source>
        <dbReference type="ARBA" id="ARBA00004370"/>
    </source>
</evidence>
<sequence length="337" mass="38929">MMVVSGNVHGADERGRLLRRTLMRYANLSSVLILRSISTRVRKRFPTLEHIVEAGFMTTHELKNFESLHSDFNKYWMPLTWFSNLAAQARQEGRVRDDIALRLLMDELNNYRAKCSLLFHYDWISIPLVYTQVVTIAVYSFFAFCVIGRQFLNPEKGYSSHRFDIYIPVFTLLQFFFYTGWLKVGELIINPFGEDDDDFETNQLIDRNIQVSMLAVDDMYQNLAPIVKDKHWKNSLFSVPYTQSTAAETLRPAFKGSTFDMRVSAEDLEIHQPTDVPVNMQYLPLRASLADGLDSFSQKSKGIQRSGSLPYLMDVVTHQHEEDEAVEAKPDVPMKDK</sequence>
<keyword evidence="2 7" id="KW-0812">Transmembrane</keyword>
<dbReference type="EMBL" id="JAHHUM010000445">
    <property type="protein sequence ID" value="KAK5619803.1"/>
    <property type="molecule type" value="Genomic_DNA"/>
</dbReference>
<feature type="transmembrane region" description="Helical" evidence="7">
    <location>
        <begin position="129"/>
        <end position="151"/>
    </location>
</feature>
<dbReference type="GO" id="GO:0005254">
    <property type="term" value="F:chloride channel activity"/>
    <property type="evidence" value="ECO:0007669"/>
    <property type="project" value="UniProtKB-KW"/>
</dbReference>
<dbReference type="PANTHER" id="PTHR10736">
    <property type="entry name" value="BESTROPHIN"/>
    <property type="match status" value="1"/>
</dbReference>
<reference evidence="8 9" key="1">
    <citation type="submission" date="2021-06" db="EMBL/GenBank/DDBJ databases">
        <authorList>
            <person name="Palmer J.M."/>
        </authorList>
    </citation>
    <scope>NUCLEOTIDE SEQUENCE [LARGE SCALE GENOMIC DNA]</scope>
    <source>
        <strain evidence="8 9">MEX-2019</strain>
        <tissue evidence="8">Muscle</tissue>
    </source>
</reference>
<keyword evidence="7" id="KW-0406">Ion transport</keyword>
<dbReference type="InterPro" id="IPR021134">
    <property type="entry name" value="Bestrophin-like"/>
</dbReference>
<dbReference type="GO" id="GO:0034707">
    <property type="term" value="C:chloride channel complex"/>
    <property type="evidence" value="ECO:0007669"/>
    <property type="project" value="UniProtKB-KW"/>
</dbReference>
<dbReference type="AlphaFoldDB" id="A0AAV9SF89"/>
<keyword evidence="4 7" id="KW-0472">Membrane</keyword>
<keyword evidence="7" id="KW-1003">Cell membrane</keyword>
<feature type="transmembrane region" description="Helical" evidence="7">
    <location>
        <begin position="163"/>
        <end position="181"/>
    </location>
</feature>
<evidence type="ECO:0000256" key="5">
    <source>
        <dbReference type="ARBA" id="ARBA00024167"/>
    </source>
</evidence>
<dbReference type="PANTHER" id="PTHR10736:SF55">
    <property type="entry name" value="BESTROPHIN-4"/>
    <property type="match status" value="1"/>
</dbReference>
<evidence type="ECO:0000313" key="9">
    <source>
        <dbReference type="Proteomes" id="UP001311232"/>
    </source>
</evidence>
<dbReference type="GO" id="GO:0005886">
    <property type="term" value="C:plasma membrane"/>
    <property type="evidence" value="ECO:0007669"/>
    <property type="project" value="UniProtKB-SubCell"/>
</dbReference>
<evidence type="ECO:0000256" key="2">
    <source>
        <dbReference type="ARBA" id="ARBA00022692"/>
    </source>
</evidence>
<dbReference type="Proteomes" id="UP001311232">
    <property type="component" value="Unassembled WGS sequence"/>
</dbReference>
<name>A0AAV9SF89_9TELE</name>
<keyword evidence="7" id="KW-0813">Transport</keyword>
<comment type="function">
    <text evidence="7">Forms chloride channels.</text>
</comment>
<dbReference type="Pfam" id="PF01062">
    <property type="entry name" value="Bestrophin"/>
    <property type="match status" value="1"/>
</dbReference>
<protein>
    <recommendedName>
        <fullName evidence="7">Bestrophin homolog</fullName>
    </recommendedName>
</protein>
<accession>A0AAV9SF89</accession>
<comment type="caution">
    <text evidence="8">The sequence shown here is derived from an EMBL/GenBank/DDBJ whole genome shotgun (WGS) entry which is preliminary data.</text>
</comment>
<gene>
    <name evidence="8" type="primary">BEST4</name>
    <name evidence="8" type="ORF">CRENBAI_007094</name>
</gene>
<evidence type="ECO:0000256" key="4">
    <source>
        <dbReference type="ARBA" id="ARBA00023136"/>
    </source>
</evidence>
<proteinExistence type="inferred from homology"/>
<evidence type="ECO:0000256" key="7">
    <source>
        <dbReference type="RuleBase" id="RU363126"/>
    </source>
</evidence>
<organism evidence="8 9">
    <name type="scientific">Crenichthys baileyi</name>
    <name type="common">White River springfish</name>
    <dbReference type="NCBI Taxonomy" id="28760"/>
    <lineage>
        <taxon>Eukaryota</taxon>
        <taxon>Metazoa</taxon>
        <taxon>Chordata</taxon>
        <taxon>Craniata</taxon>
        <taxon>Vertebrata</taxon>
        <taxon>Euteleostomi</taxon>
        <taxon>Actinopterygii</taxon>
        <taxon>Neopterygii</taxon>
        <taxon>Teleostei</taxon>
        <taxon>Neoteleostei</taxon>
        <taxon>Acanthomorphata</taxon>
        <taxon>Ovalentaria</taxon>
        <taxon>Atherinomorphae</taxon>
        <taxon>Cyprinodontiformes</taxon>
        <taxon>Goodeidae</taxon>
        <taxon>Crenichthys</taxon>
    </lineage>
</organism>
<dbReference type="InterPro" id="IPR000615">
    <property type="entry name" value="Bestrophin"/>
</dbReference>